<dbReference type="SUPFAM" id="SSF52096">
    <property type="entry name" value="ClpP/crotonase"/>
    <property type="match status" value="1"/>
</dbReference>
<dbReference type="Gene3D" id="3.90.226.10">
    <property type="entry name" value="2-enoyl-CoA Hydratase, Chain A, domain 1"/>
    <property type="match status" value="1"/>
</dbReference>
<comment type="caution">
    <text evidence="3">The sequence shown here is derived from an EMBL/GenBank/DDBJ whole genome shotgun (WGS) entry which is preliminary data.</text>
</comment>
<feature type="domain" description="Tail specific protease" evidence="2">
    <location>
        <begin position="105"/>
        <end position="306"/>
    </location>
</feature>
<dbReference type="AlphaFoldDB" id="A0A842HYP9"/>
<dbReference type="PANTHER" id="PTHR11261:SF3">
    <property type="entry name" value="RETINOL-BINDING PROTEIN 3"/>
    <property type="match status" value="1"/>
</dbReference>
<dbReference type="InterPro" id="IPR029045">
    <property type="entry name" value="ClpP/crotonase-like_dom_sf"/>
</dbReference>
<dbReference type="GO" id="GO:0008236">
    <property type="term" value="F:serine-type peptidase activity"/>
    <property type="evidence" value="ECO:0007669"/>
    <property type="project" value="InterPro"/>
</dbReference>
<evidence type="ECO:0000313" key="4">
    <source>
        <dbReference type="Proteomes" id="UP000564378"/>
    </source>
</evidence>
<reference evidence="3 4" key="1">
    <citation type="submission" date="2020-08" db="EMBL/GenBank/DDBJ databases">
        <title>Draft genome sequence of Parasphingopyxis sp. GrpM-11.</title>
        <authorList>
            <person name="Oh J."/>
            <person name="Roh D.-H."/>
        </authorList>
    </citation>
    <scope>NUCLEOTIDE SEQUENCE [LARGE SCALE GENOMIC DNA]</scope>
    <source>
        <strain evidence="3 4">GrpM-11</strain>
    </source>
</reference>
<proteinExistence type="predicted"/>
<dbReference type="Pfam" id="PF03572">
    <property type="entry name" value="Peptidase_S41"/>
    <property type="match status" value="1"/>
</dbReference>
<dbReference type="EMBL" id="JACJVJ010000001">
    <property type="protein sequence ID" value="MBC2777617.1"/>
    <property type="molecule type" value="Genomic_DNA"/>
</dbReference>
<dbReference type="Proteomes" id="UP000564378">
    <property type="component" value="Unassembled WGS sequence"/>
</dbReference>
<gene>
    <name evidence="3" type="ORF">H6P80_08280</name>
</gene>
<name>A0A842HYP9_9SPHN</name>
<dbReference type="Gene3D" id="3.30.750.44">
    <property type="match status" value="1"/>
</dbReference>
<dbReference type="RefSeq" id="WP_185800815.1">
    <property type="nucleotide sequence ID" value="NZ_JACJVJ010000001.1"/>
</dbReference>
<protein>
    <submittedName>
        <fullName evidence="3">S41 family peptidase</fullName>
    </submittedName>
</protein>
<accession>A0A842HYP9</accession>
<dbReference type="PANTHER" id="PTHR11261">
    <property type="entry name" value="INTERPHOTORECEPTOR RETINOID-BINDING PROTEIN"/>
    <property type="match status" value="1"/>
</dbReference>
<keyword evidence="4" id="KW-1185">Reference proteome</keyword>
<dbReference type="CDD" id="cd07563">
    <property type="entry name" value="Peptidase_S41_IRBP"/>
    <property type="match status" value="1"/>
</dbReference>
<evidence type="ECO:0000256" key="1">
    <source>
        <dbReference type="SAM" id="SignalP"/>
    </source>
</evidence>
<feature type="chain" id="PRO_5032724469" evidence="1">
    <location>
        <begin position="21"/>
        <end position="429"/>
    </location>
</feature>
<organism evidence="3 4">
    <name type="scientific">Parasphingopyxis marina</name>
    <dbReference type="NCBI Taxonomy" id="2761622"/>
    <lineage>
        <taxon>Bacteria</taxon>
        <taxon>Pseudomonadati</taxon>
        <taxon>Pseudomonadota</taxon>
        <taxon>Alphaproteobacteria</taxon>
        <taxon>Sphingomonadales</taxon>
        <taxon>Sphingomonadaceae</taxon>
        <taxon>Parasphingopyxis</taxon>
    </lineage>
</organism>
<keyword evidence="1" id="KW-0732">Signal</keyword>
<dbReference type="InterPro" id="IPR005151">
    <property type="entry name" value="Tail-specific_protease"/>
</dbReference>
<dbReference type="GO" id="GO:0006508">
    <property type="term" value="P:proteolysis"/>
    <property type="evidence" value="ECO:0007669"/>
    <property type="project" value="InterPro"/>
</dbReference>
<dbReference type="SMART" id="SM00245">
    <property type="entry name" value="TSPc"/>
    <property type="match status" value="1"/>
</dbReference>
<evidence type="ECO:0000313" key="3">
    <source>
        <dbReference type="EMBL" id="MBC2777617.1"/>
    </source>
</evidence>
<feature type="signal peptide" evidence="1">
    <location>
        <begin position="1"/>
        <end position="20"/>
    </location>
</feature>
<sequence>MLRFCLSALALAVLPLAAQAAEPRAIANTVAEAIEGNYFDENRAVEIADTVRRRAQSGALDGIENPLSLASALTAIIEPFDGHFRVTWASPAEAGDSEEEASENPAGRSLYGFGDQIRRAGYGFATVSILPGNIGYIEMTNFADIDFDDPADPAKRAADAALALIAASDAVIIDLRTNGGGSPAMVGYLVSAFTPAGAPIYNEFQYRGGSASEAPGVYYAAPRLETPLYIVTSARTGSAAEALPYTLQAADRAVVVGEATAGGANPGGTIDVGEGFTVFVSNGSPVNPITGGNWEGSGVVPDVEVPAEDALRHAQILALDALASRVDAAYRNDIAWSRAALEADESAENSADLAALAGSYGPYRIEAADDGLLLHQGRRPVKRLGRVSGDLFFERANPLIRYRFVREDGAVLALETHFASGDLRRQERE</sequence>
<evidence type="ECO:0000259" key="2">
    <source>
        <dbReference type="SMART" id="SM00245"/>
    </source>
</evidence>